<dbReference type="RefSeq" id="WP_147364420.1">
    <property type="nucleotide sequence ID" value="NZ_QZVS01000046.1"/>
</dbReference>
<dbReference type="AlphaFoldDB" id="A0A3A5MMX0"/>
<feature type="non-terminal residue" evidence="2">
    <location>
        <position position="1"/>
    </location>
</feature>
<dbReference type="OrthoDB" id="9792074at2"/>
<proteinExistence type="predicted"/>
<comment type="caution">
    <text evidence="2">The sequence shown here is derived from an EMBL/GenBank/DDBJ whole genome shotgun (WGS) entry which is preliminary data.</text>
</comment>
<evidence type="ECO:0000313" key="2">
    <source>
        <dbReference type="EMBL" id="RJT91450.1"/>
    </source>
</evidence>
<dbReference type="InterPro" id="IPR009045">
    <property type="entry name" value="Zn_M74/Hedgehog-like"/>
</dbReference>
<keyword evidence="2" id="KW-0121">Carboxypeptidase</keyword>
<dbReference type="EMBL" id="QZVS01000046">
    <property type="protein sequence ID" value="RJT91450.1"/>
    <property type="molecule type" value="Genomic_DNA"/>
</dbReference>
<dbReference type="PANTHER" id="PTHR34385:SF1">
    <property type="entry name" value="PEPTIDOGLYCAN L-ALANYL-D-GLUTAMATE ENDOPEPTIDASE CWLK"/>
    <property type="match status" value="1"/>
</dbReference>
<evidence type="ECO:0000259" key="1">
    <source>
        <dbReference type="Pfam" id="PF02557"/>
    </source>
</evidence>
<protein>
    <submittedName>
        <fullName evidence="2">D-alanyl-D-alanine carboxypeptidase family protein</fullName>
    </submittedName>
</protein>
<dbReference type="GO" id="GO:0006508">
    <property type="term" value="P:proteolysis"/>
    <property type="evidence" value="ECO:0007669"/>
    <property type="project" value="InterPro"/>
</dbReference>
<keyword evidence="2" id="KW-0645">Protease</keyword>
<dbReference type="SUPFAM" id="SSF55166">
    <property type="entry name" value="Hedgehog/DD-peptidase"/>
    <property type="match status" value="1"/>
</dbReference>
<dbReference type="Proteomes" id="UP000272015">
    <property type="component" value="Unassembled WGS sequence"/>
</dbReference>
<dbReference type="CDD" id="cd14852">
    <property type="entry name" value="LD-carboxypeptidase"/>
    <property type="match status" value="1"/>
</dbReference>
<dbReference type="Gene3D" id="3.30.1380.10">
    <property type="match status" value="1"/>
</dbReference>
<gene>
    <name evidence="2" type="ORF">D6T64_01810</name>
</gene>
<feature type="domain" description="D-alanyl-D-alanine carboxypeptidase-like core" evidence="1">
    <location>
        <begin position="82"/>
        <end position="210"/>
    </location>
</feature>
<dbReference type="Pfam" id="PF02557">
    <property type="entry name" value="VanY"/>
    <property type="match status" value="1"/>
</dbReference>
<dbReference type="InterPro" id="IPR058193">
    <property type="entry name" value="VanY/YodJ_core_dom"/>
</dbReference>
<keyword evidence="3" id="KW-1185">Reference proteome</keyword>
<dbReference type="PANTHER" id="PTHR34385">
    <property type="entry name" value="D-ALANYL-D-ALANINE CARBOXYPEPTIDASE"/>
    <property type="match status" value="1"/>
</dbReference>
<reference evidence="2 3" key="1">
    <citation type="submission" date="2018-09" db="EMBL/GenBank/DDBJ databases">
        <title>Novel species of Cryobacterium.</title>
        <authorList>
            <person name="Liu Q."/>
            <person name="Xin Y.-H."/>
        </authorList>
    </citation>
    <scope>NUCLEOTIDE SEQUENCE [LARGE SCALE GENOMIC DNA]</scope>
    <source>
        <strain evidence="2 3">Hh39</strain>
    </source>
</reference>
<name>A0A3A5MMX0_9MICO</name>
<dbReference type="GO" id="GO:0004180">
    <property type="term" value="F:carboxypeptidase activity"/>
    <property type="evidence" value="ECO:0007669"/>
    <property type="project" value="UniProtKB-KW"/>
</dbReference>
<dbReference type="InterPro" id="IPR052179">
    <property type="entry name" value="DD-CPase-like"/>
</dbReference>
<evidence type="ECO:0000313" key="3">
    <source>
        <dbReference type="Proteomes" id="UP000272015"/>
    </source>
</evidence>
<sequence length="238" mass="24986">AQADRDAAAAVIAAEAARIAALRPVPAQASAPLELPAAPALSLDDPASLWVVVNKARPLDGGSTYVPSDLVIVPVAHTFSPLLRQEASAAVVALFDAAQAEAGLTLASNSAYRAYSVQQRVYGSIVAASGQAYADTTSARPGHSEHQTGLSLDIGAVSGRCSLNACFAETAEGQWLAGNAWRFGFELRYPDGMEAVTGFNFEPWHYRYLGVDLATTLHESGVTTLEEHFGLAAAPDYR</sequence>
<accession>A0A3A5MMX0</accession>
<keyword evidence="2" id="KW-0378">Hydrolase</keyword>
<organism evidence="2 3">
    <name type="scientific">Cryobacterium melibiosiphilum</name>
    <dbReference type="NCBI Taxonomy" id="995039"/>
    <lineage>
        <taxon>Bacteria</taxon>
        <taxon>Bacillati</taxon>
        <taxon>Actinomycetota</taxon>
        <taxon>Actinomycetes</taxon>
        <taxon>Micrococcales</taxon>
        <taxon>Microbacteriaceae</taxon>
        <taxon>Cryobacterium</taxon>
    </lineage>
</organism>
<dbReference type="InterPro" id="IPR003709">
    <property type="entry name" value="VanY-like_core_dom"/>
</dbReference>